<keyword evidence="2" id="KW-1185">Reference proteome</keyword>
<dbReference type="Proteomes" id="UP000613208">
    <property type="component" value="Unassembled WGS sequence"/>
</dbReference>
<evidence type="ECO:0000313" key="2">
    <source>
        <dbReference type="Proteomes" id="UP000613208"/>
    </source>
</evidence>
<name>A0A916QDB9_9FIRM</name>
<dbReference type="RefSeq" id="WP_201312127.1">
    <property type="nucleotide sequence ID" value="NZ_BLYI01000065.1"/>
</dbReference>
<evidence type="ECO:0000313" key="1">
    <source>
        <dbReference type="EMBL" id="GFO86474.1"/>
    </source>
</evidence>
<comment type="caution">
    <text evidence="1">The sequence shown here is derived from an EMBL/GenBank/DDBJ whole genome shotgun (WGS) entry which is preliminary data.</text>
</comment>
<proteinExistence type="predicted"/>
<accession>A0A916QDB9</accession>
<dbReference type="AlphaFoldDB" id="A0A916QDB9"/>
<sequence length="108" mass="12656">MNEIYRPFCEADYRSDRITKGNRKKAYKKIQIKEGSKKRLIIDLLREVGRPLSADESSLILYERGKVKTPHRQETAPRLSEMKDDGIVRAVDTDIYGHSLYELTEAWR</sequence>
<dbReference type="EMBL" id="BLYI01000065">
    <property type="protein sequence ID" value="GFO86474.1"/>
    <property type="molecule type" value="Genomic_DNA"/>
</dbReference>
<organism evidence="1 2">
    <name type="scientific">Anaerostipes butyraticus</name>
    <dbReference type="NCBI Taxonomy" id="645466"/>
    <lineage>
        <taxon>Bacteria</taxon>
        <taxon>Bacillati</taxon>
        <taxon>Bacillota</taxon>
        <taxon>Clostridia</taxon>
        <taxon>Lachnospirales</taxon>
        <taxon>Lachnospiraceae</taxon>
        <taxon>Anaerostipes</taxon>
    </lineage>
</organism>
<gene>
    <name evidence="1" type="ORF">ANBU17_28210</name>
</gene>
<reference evidence="1" key="1">
    <citation type="submission" date="2020-06" db="EMBL/GenBank/DDBJ databases">
        <title>Characterization of fructooligosaccharide metabolism and fructooligosaccharide-degrading enzymes in human commensal butyrate producers.</title>
        <authorList>
            <person name="Tanno H."/>
            <person name="Fujii T."/>
            <person name="Hirano K."/>
            <person name="Maeno S."/>
            <person name="Tonozuka T."/>
            <person name="Sakamoto M."/>
            <person name="Ohkuma M."/>
            <person name="Tochio T."/>
            <person name="Endo A."/>
        </authorList>
    </citation>
    <scope>NUCLEOTIDE SEQUENCE</scope>
    <source>
        <strain evidence="1">JCM 17466</strain>
    </source>
</reference>
<protein>
    <submittedName>
        <fullName evidence="1">Uncharacterized protein</fullName>
    </submittedName>
</protein>